<keyword evidence="2" id="KW-0223">Dioxygenase</keyword>
<dbReference type="OrthoDB" id="9811153at2"/>
<dbReference type="InterPro" id="IPR011051">
    <property type="entry name" value="RmlC_Cupin_sf"/>
</dbReference>
<dbReference type="InterPro" id="IPR025499">
    <property type="entry name" value="KdgF"/>
</dbReference>
<sequence>MEQIKSKPFFLKDDEPVYTADKGITRQFVGYNNEIMTVKVIFEKGAIGYQHSHPHVQTAYIESGVYEVTIDGVTKTLKAGDGFFAEPDIKHGLVCLEAGIIIDSFSPVREDFYATIK</sequence>
<dbReference type="InterPro" id="IPR052535">
    <property type="entry name" value="Bacilysin_H2HPP_isomerase"/>
</dbReference>
<dbReference type="Gene3D" id="2.60.120.10">
    <property type="entry name" value="Jelly Rolls"/>
    <property type="match status" value="1"/>
</dbReference>
<evidence type="ECO:0000313" key="2">
    <source>
        <dbReference type="EMBL" id="PXV64375.1"/>
    </source>
</evidence>
<dbReference type="RefSeq" id="WP_110310500.1">
    <property type="nucleotide sequence ID" value="NZ_QICL01000010.1"/>
</dbReference>
<dbReference type="GO" id="GO:0051213">
    <property type="term" value="F:dioxygenase activity"/>
    <property type="evidence" value="ECO:0007669"/>
    <property type="project" value="UniProtKB-KW"/>
</dbReference>
<evidence type="ECO:0000313" key="3">
    <source>
        <dbReference type="Proteomes" id="UP000247973"/>
    </source>
</evidence>
<organism evidence="2 3">
    <name type="scientific">Dysgonomonas alginatilytica</name>
    <dbReference type="NCBI Taxonomy" id="1605892"/>
    <lineage>
        <taxon>Bacteria</taxon>
        <taxon>Pseudomonadati</taxon>
        <taxon>Bacteroidota</taxon>
        <taxon>Bacteroidia</taxon>
        <taxon>Bacteroidales</taxon>
        <taxon>Dysgonomonadaceae</taxon>
        <taxon>Dysgonomonas</taxon>
    </lineage>
</organism>
<dbReference type="CDD" id="cd02238">
    <property type="entry name" value="cupin_KdgF"/>
    <property type="match status" value="1"/>
</dbReference>
<dbReference type="InterPro" id="IPR014710">
    <property type="entry name" value="RmlC-like_jellyroll"/>
</dbReference>
<keyword evidence="3" id="KW-1185">Reference proteome</keyword>
<keyword evidence="2" id="KW-0560">Oxidoreductase</keyword>
<dbReference type="Proteomes" id="UP000247973">
    <property type="component" value="Unassembled WGS sequence"/>
</dbReference>
<dbReference type="PANTHER" id="PTHR40112">
    <property type="entry name" value="H2HPP ISOMERASE"/>
    <property type="match status" value="1"/>
</dbReference>
<dbReference type="Pfam" id="PF07883">
    <property type="entry name" value="Cupin_2"/>
    <property type="match status" value="1"/>
</dbReference>
<dbReference type="EMBL" id="QICL01000010">
    <property type="protein sequence ID" value="PXV64375.1"/>
    <property type="molecule type" value="Genomic_DNA"/>
</dbReference>
<comment type="caution">
    <text evidence="2">The sequence shown here is derived from an EMBL/GenBank/DDBJ whole genome shotgun (WGS) entry which is preliminary data.</text>
</comment>
<proteinExistence type="predicted"/>
<dbReference type="AlphaFoldDB" id="A0A2V3PW34"/>
<accession>A0A2V3PW34</accession>
<reference evidence="2 3" key="1">
    <citation type="submission" date="2018-03" db="EMBL/GenBank/DDBJ databases">
        <title>Genomic Encyclopedia of Archaeal and Bacterial Type Strains, Phase II (KMG-II): from individual species to whole genera.</title>
        <authorList>
            <person name="Goeker M."/>
        </authorList>
    </citation>
    <scope>NUCLEOTIDE SEQUENCE [LARGE SCALE GENOMIC DNA]</scope>
    <source>
        <strain evidence="2 3">DSM 100214</strain>
    </source>
</reference>
<evidence type="ECO:0000259" key="1">
    <source>
        <dbReference type="Pfam" id="PF07883"/>
    </source>
</evidence>
<dbReference type="SUPFAM" id="SSF51182">
    <property type="entry name" value="RmlC-like cupins"/>
    <property type="match status" value="1"/>
</dbReference>
<dbReference type="PIRSF" id="PIRSF029883">
    <property type="entry name" value="KdgF"/>
    <property type="match status" value="1"/>
</dbReference>
<name>A0A2V3PW34_9BACT</name>
<gene>
    <name evidence="2" type="ORF">CLV62_11018</name>
</gene>
<feature type="domain" description="Cupin type-2" evidence="1">
    <location>
        <begin position="40"/>
        <end position="95"/>
    </location>
</feature>
<protein>
    <submittedName>
        <fullName evidence="2">Quercetin dioxygenase-like cupin family protein</fullName>
    </submittedName>
</protein>
<dbReference type="InterPro" id="IPR013096">
    <property type="entry name" value="Cupin_2"/>
</dbReference>
<dbReference type="PANTHER" id="PTHR40112:SF1">
    <property type="entry name" value="H2HPP ISOMERASE"/>
    <property type="match status" value="1"/>
</dbReference>